<sequence>MGRLCVRPLEMSSLSEAVVSKTNDSAGLCVKGKMVKMSNTIAVQFFVLNRAALDQQLSVSHGHHLSDRASGIVPSAA</sequence>
<protein>
    <submittedName>
        <fullName evidence="1">Uncharacterized protein</fullName>
    </submittedName>
</protein>
<evidence type="ECO:0000313" key="1">
    <source>
        <dbReference type="EnsemblProtists" id="HpaP812047"/>
    </source>
</evidence>
<reference evidence="1" key="2">
    <citation type="submission" date="2015-06" db="UniProtKB">
        <authorList>
            <consortium name="EnsemblProtists"/>
        </authorList>
    </citation>
    <scope>IDENTIFICATION</scope>
    <source>
        <strain evidence="1">Emoy2</strain>
    </source>
</reference>
<dbReference type="InParanoid" id="M4BZM4"/>
<dbReference type="Proteomes" id="UP000011713">
    <property type="component" value="Unassembled WGS sequence"/>
</dbReference>
<dbReference type="HOGENOM" id="CLU_2643271_0_0_1"/>
<reference evidence="2" key="1">
    <citation type="journal article" date="2010" name="Science">
        <title>Signatures of adaptation to obligate biotrophy in the Hyaloperonospora arabidopsidis genome.</title>
        <authorList>
            <person name="Baxter L."/>
            <person name="Tripathy S."/>
            <person name="Ishaque N."/>
            <person name="Boot N."/>
            <person name="Cabral A."/>
            <person name="Kemen E."/>
            <person name="Thines M."/>
            <person name="Ah-Fong A."/>
            <person name="Anderson R."/>
            <person name="Badejoko W."/>
            <person name="Bittner-Eddy P."/>
            <person name="Boore J.L."/>
            <person name="Chibucos M.C."/>
            <person name="Coates M."/>
            <person name="Dehal P."/>
            <person name="Delehaunty K."/>
            <person name="Dong S."/>
            <person name="Downton P."/>
            <person name="Dumas B."/>
            <person name="Fabro G."/>
            <person name="Fronick C."/>
            <person name="Fuerstenberg S.I."/>
            <person name="Fulton L."/>
            <person name="Gaulin E."/>
            <person name="Govers F."/>
            <person name="Hughes L."/>
            <person name="Humphray S."/>
            <person name="Jiang R.H."/>
            <person name="Judelson H."/>
            <person name="Kamoun S."/>
            <person name="Kyung K."/>
            <person name="Meijer H."/>
            <person name="Minx P."/>
            <person name="Morris P."/>
            <person name="Nelson J."/>
            <person name="Phuntumart V."/>
            <person name="Qutob D."/>
            <person name="Rehmany A."/>
            <person name="Rougon-Cardoso A."/>
            <person name="Ryden P."/>
            <person name="Torto-Alalibo T."/>
            <person name="Studholme D."/>
            <person name="Wang Y."/>
            <person name="Win J."/>
            <person name="Wood J."/>
            <person name="Clifton S.W."/>
            <person name="Rogers J."/>
            <person name="Van den Ackerveken G."/>
            <person name="Jones J.D."/>
            <person name="McDowell J.M."/>
            <person name="Beynon J."/>
            <person name="Tyler B.M."/>
        </authorList>
    </citation>
    <scope>NUCLEOTIDE SEQUENCE [LARGE SCALE GENOMIC DNA]</scope>
    <source>
        <strain evidence="2">Emoy2</strain>
    </source>
</reference>
<keyword evidence="2" id="KW-1185">Reference proteome</keyword>
<organism evidence="1 2">
    <name type="scientific">Hyaloperonospora arabidopsidis (strain Emoy2)</name>
    <name type="common">Downy mildew agent</name>
    <name type="synonym">Peronospora arabidopsidis</name>
    <dbReference type="NCBI Taxonomy" id="559515"/>
    <lineage>
        <taxon>Eukaryota</taxon>
        <taxon>Sar</taxon>
        <taxon>Stramenopiles</taxon>
        <taxon>Oomycota</taxon>
        <taxon>Peronosporomycetes</taxon>
        <taxon>Peronosporales</taxon>
        <taxon>Peronosporaceae</taxon>
        <taxon>Hyaloperonospora</taxon>
    </lineage>
</organism>
<dbReference type="EnsemblProtists" id="HpaT812047">
    <property type="protein sequence ID" value="HpaP812047"/>
    <property type="gene ID" value="HpaG812047"/>
</dbReference>
<evidence type="ECO:0000313" key="2">
    <source>
        <dbReference type="Proteomes" id="UP000011713"/>
    </source>
</evidence>
<proteinExistence type="predicted"/>
<dbReference type="VEuPathDB" id="FungiDB:HpaG812047"/>
<accession>M4BZM4</accession>
<dbReference type="EMBL" id="JH598063">
    <property type="status" value="NOT_ANNOTATED_CDS"/>
    <property type="molecule type" value="Genomic_DNA"/>
</dbReference>
<dbReference type="AlphaFoldDB" id="M4BZM4"/>
<name>M4BZM4_HYAAE</name>